<evidence type="ECO:0000259" key="3">
    <source>
        <dbReference type="Pfam" id="PF26607"/>
    </source>
</evidence>
<feature type="compositionally biased region" description="Basic and acidic residues" evidence="2">
    <location>
        <begin position="114"/>
        <end position="132"/>
    </location>
</feature>
<reference evidence="4 5" key="1">
    <citation type="journal article" date="2019" name="Int. J. Syst. Evol. Microbiol.">
        <title>The Global Catalogue of Microorganisms (GCM) 10K type strain sequencing project: providing services to taxonomists for standard genome sequencing and annotation.</title>
        <authorList>
            <consortium name="The Broad Institute Genomics Platform"/>
            <consortium name="The Broad Institute Genome Sequencing Center for Infectious Disease"/>
            <person name="Wu L."/>
            <person name="Ma J."/>
        </authorList>
    </citation>
    <scope>NUCLEOTIDE SEQUENCE [LARGE SCALE GENOMIC DNA]</scope>
    <source>
        <strain evidence="4 5">JCM 7356</strain>
    </source>
</reference>
<evidence type="ECO:0000256" key="1">
    <source>
        <dbReference type="ARBA" id="ARBA00022833"/>
    </source>
</evidence>
<evidence type="ECO:0000256" key="2">
    <source>
        <dbReference type="SAM" id="MobiDB-lite"/>
    </source>
</evidence>
<dbReference type="EMBL" id="BAAATR010000009">
    <property type="protein sequence ID" value="GAA2242771.1"/>
    <property type="molecule type" value="Genomic_DNA"/>
</dbReference>
<dbReference type="InterPro" id="IPR058502">
    <property type="entry name" value="PLL-like_beta-prop"/>
</dbReference>
<dbReference type="PANTHER" id="PTHR12993:SF26">
    <property type="entry name" value="1D-MYO-INOSITOL 2-ACETAMIDO-2-DEOXY-ALPHA-D-GLUCOPYRANOSIDE DEACETYLASE"/>
    <property type="match status" value="1"/>
</dbReference>
<dbReference type="InterPro" id="IPR024078">
    <property type="entry name" value="LmbE-like_dom_sf"/>
</dbReference>
<feature type="domain" description="PLL-like beta propeller" evidence="3">
    <location>
        <begin position="489"/>
        <end position="557"/>
    </location>
</feature>
<feature type="region of interest" description="Disordered" evidence="2">
    <location>
        <begin position="1"/>
        <end position="20"/>
    </location>
</feature>
<dbReference type="Gene3D" id="2.120.10.70">
    <property type="entry name" value="Fucose-specific lectin"/>
    <property type="match status" value="1"/>
</dbReference>
<organism evidence="4 5">
    <name type="scientific">Kitasatospora cystarginea</name>
    <dbReference type="NCBI Taxonomy" id="58350"/>
    <lineage>
        <taxon>Bacteria</taxon>
        <taxon>Bacillati</taxon>
        <taxon>Actinomycetota</taxon>
        <taxon>Actinomycetes</taxon>
        <taxon>Kitasatosporales</taxon>
        <taxon>Streptomycetaceae</taxon>
        <taxon>Kitasatospora</taxon>
    </lineage>
</organism>
<protein>
    <submittedName>
        <fullName evidence="4">PIG-L family deacetylase</fullName>
    </submittedName>
</protein>
<gene>
    <name evidence="4" type="ORF">GCM10010430_25460</name>
</gene>
<dbReference type="Pfam" id="PF02585">
    <property type="entry name" value="PIG-L"/>
    <property type="match status" value="1"/>
</dbReference>
<sequence>MSPIPAAQDSAPEAVPTRRTARTWGRRTVIGAGLAALSLTGLGGMFRAGPDEDEAALTDLSRAGGAPTGERWHGSHLQIIAHPDDDLYFMNPLLQRSIAEGSTVATVVMTAGEADGKNSPTDDDREHERTPTDKPGYTEARHNGLRSAYALMATGNQRAAWRREVVTLGDGAQVERCTLAERPAVQLYFFNLAQNLHGSAKAPDGTGVRMRTLWSQDVPLESTLPGTGSPVTQPQDFSRDRVVACLVDLLKQRRPTVLRTLDPDPEHDPYEPGISLADHIDHTATAQFVLAALRQYTEQTGERPVVEHFRGYTSKFWPSNLSYAAKAEKRKYLMPYAGYGAPCPANDCGDYQVRPDPGDSTHIISTAYRYTPDTDWLVKDGTGRLNAFAVLGGRVAHWAEQAPGSGSWGAVRYLAGDWLMPRLQVRLDKAGRVQLVALRRWAGEKDAVGVEVVRAVQSTPGGDFGPWESLEGPDYGNSDQRVRREIGGPAAAFDADGRLHVFVRNFAHGLSHRHELPQGGWSPWQKLGGARLQDAVTAFTGHDGTVQVFATDTYGVLRWRQAQPGGEFREERIGVPVPVAGSVTPVESAPGRLTLYYREAGSCDVVAYRQESDGEHWPPLPAVLAGHDGIGEVAVARHGSGGRGGTAVADRAGSGLLSLLVAGPGTGGIAWAESGGQLVYAPALAEDSTGRMVAAVIGTDARLHLTRRSAPDGGSAFGPWTTV</sequence>
<feature type="region of interest" description="Disordered" evidence="2">
    <location>
        <begin position="111"/>
        <end position="140"/>
    </location>
</feature>
<name>A0ABN3DXP1_9ACTN</name>
<keyword evidence="5" id="KW-1185">Reference proteome</keyword>
<dbReference type="Gene3D" id="3.40.50.10320">
    <property type="entry name" value="LmbE-like"/>
    <property type="match status" value="1"/>
</dbReference>
<dbReference type="Pfam" id="PF26607">
    <property type="entry name" value="DUF8189"/>
    <property type="match status" value="1"/>
</dbReference>
<accession>A0ABN3DXP1</accession>
<proteinExistence type="predicted"/>
<keyword evidence="1" id="KW-0862">Zinc</keyword>
<dbReference type="SUPFAM" id="SSF102588">
    <property type="entry name" value="LmbE-like"/>
    <property type="match status" value="1"/>
</dbReference>
<dbReference type="PANTHER" id="PTHR12993">
    <property type="entry name" value="N-ACETYLGLUCOSAMINYL-PHOSPHATIDYLINOSITOL DE-N-ACETYLASE-RELATED"/>
    <property type="match status" value="1"/>
</dbReference>
<dbReference type="RefSeq" id="WP_344636426.1">
    <property type="nucleotide sequence ID" value="NZ_BAAATR010000009.1"/>
</dbReference>
<dbReference type="SUPFAM" id="SSF89372">
    <property type="entry name" value="Fucose-specific lectin"/>
    <property type="match status" value="2"/>
</dbReference>
<evidence type="ECO:0000313" key="4">
    <source>
        <dbReference type="EMBL" id="GAA2242771.1"/>
    </source>
</evidence>
<comment type="caution">
    <text evidence="4">The sequence shown here is derived from an EMBL/GenBank/DDBJ whole genome shotgun (WGS) entry which is preliminary data.</text>
</comment>
<dbReference type="Proteomes" id="UP001500305">
    <property type="component" value="Unassembled WGS sequence"/>
</dbReference>
<evidence type="ECO:0000313" key="5">
    <source>
        <dbReference type="Proteomes" id="UP001500305"/>
    </source>
</evidence>
<dbReference type="InterPro" id="IPR003737">
    <property type="entry name" value="GlcNAc_PI_deacetylase-related"/>
</dbReference>